<dbReference type="EMBL" id="CP029551">
    <property type="protein sequence ID" value="AWN39210.1"/>
    <property type="molecule type" value="Genomic_DNA"/>
</dbReference>
<dbReference type="OrthoDB" id="7276785at2"/>
<dbReference type="KEGG" id="meti:DK427_24105"/>
<reference evidence="2 3" key="1">
    <citation type="submission" date="2018-05" db="EMBL/GenBank/DDBJ databases">
        <title>Complete Genome Sequence of Methylobacterium sp. 17Sr1-43.</title>
        <authorList>
            <person name="Srinivasan S."/>
        </authorList>
    </citation>
    <scope>NUCLEOTIDE SEQUENCE [LARGE SCALE GENOMIC DNA]</scope>
    <source>
        <strain evidence="2 3">17Sr1-43</strain>
    </source>
</reference>
<keyword evidence="3" id="KW-1185">Reference proteome</keyword>
<name>A0A2U8W133_9HYPH</name>
<evidence type="ECO:0000313" key="3">
    <source>
        <dbReference type="Proteomes" id="UP000246058"/>
    </source>
</evidence>
<protein>
    <submittedName>
        <fullName evidence="2">Uncharacterized protein</fullName>
    </submittedName>
</protein>
<organism evidence="2 3">
    <name type="scientific">Methylobacterium radiodurans</name>
    <dbReference type="NCBI Taxonomy" id="2202828"/>
    <lineage>
        <taxon>Bacteria</taxon>
        <taxon>Pseudomonadati</taxon>
        <taxon>Pseudomonadota</taxon>
        <taxon>Alphaproteobacteria</taxon>
        <taxon>Hyphomicrobiales</taxon>
        <taxon>Methylobacteriaceae</taxon>
        <taxon>Methylobacterium</taxon>
    </lineage>
</organism>
<dbReference type="AlphaFoldDB" id="A0A2U8W133"/>
<feature type="region of interest" description="Disordered" evidence="1">
    <location>
        <begin position="55"/>
        <end position="75"/>
    </location>
</feature>
<dbReference type="Proteomes" id="UP000246058">
    <property type="component" value="Chromosome"/>
</dbReference>
<evidence type="ECO:0000256" key="1">
    <source>
        <dbReference type="SAM" id="MobiDB-lite"/>
    </source>
</evidence>
<accession>A0A2U8W133</accession>
<sequence>MRTLGALTFENGTGRIALHGTCNITRDRAGLALSRELRRTAEAIVAALEAQDLPERINEADEPGERAEPVRNPFA</sequence>
<feature type="compositionally biased region" description="Basic and acidic residues" evidence="1">
    <location>
        <begin position="55"/>
        <end position="69"/>
    </location>
</feature>
<gene>
    <name evidence="2" type="ORF">DK427_24105</name>
</gene>
<proteinExistence type="predicted"/>
<evidence type="ECO:0000313" key="2">
    <source>
        <dbReference type="EMBL" id="AWN39210.1"/>
    </source>
</evidence>